<proteinExistence type="predicted"/>
<dbReference type="Proteomes" id="UP000054845">
    <property type="component" value="Unassembled WGS sequence"/>
</dbReference>
<protein>
    <submittedName>
        <fullName evidence="2">Uncharacterized protein</fullName>
    </submittedName>
</protein>
<evidence type="ECO:0000313" key="2">
    <source>
        <dbReference type="EMBL" id="CEH15225.1"/>
    </source>
</evidence>
<organism evidence="2 3">
    <name type="scientific">Ceraceosorus bombacis</name>
    <dbReference type="NCBI Taxonomy" id="401625"/>
    <lineage>
        <taxon>Eukaryota</taxon>
        <taxon>Fungi</taxon>
        <taxon>Dikarya</taxon>
        <taxon>Basidiomycota</taxon>
        <taxon>Ustilaginomycotina</taxon>
        <taxon>Exobasidiomycetes</taxon>
        <taxon>Ceraceosorales</taxon>
        <taxon>Ceraceosoraceae</taxon>
        <taxon>Ceraceosorus</taxon>
    </lineage>
</organism>
<feature type="compositionally biased region" description="Polar residues" evidence="1">
    <location>
        <begin position="69"/>
        <end position="82"/>
    </location>
</feature>
<dbReference type="EMBL" id="CCYA01000258">
    <property type="protein sequence ID" value="CEH15225.1"/>
    <property type="molecule type" value="Genomic_DNA"/>
</dbReference>
<feature type="region of interest" description="Disordered" evidence="1">
    <location>
        <begin position="24"/>
        <end position="91"/>
    </location>
</feature>
<accession>A0A0P1BGB8</accession>
<reference evidence="2 3" key="1">
    <citation type="submission" date="2014-09" db="EMBL/GenBank/DDBJ databases">
        <authorList>
            <person name="Magalhaes I.L.F."/>
            <person name="Oliveira U."/>
            <person name="Santos F.R."/>
            <person name="Vidigal T.H.D.A."/>
            <person name="Brescovit A.D."/>
            <person name="Santos A.J."/>
        </authorList>
    </citation>
    <scope>NUCLEOTIDE SEQUENCE [LARGE SCALE GENOMIC DNA]</scope>
</reference>
<keyword evidence="3" id="KW-1185">Reference proteome</keyword>
<dbReference type="AlphaFoldDB" id="A0A0P1BGB8"/>
<evidence type="ECO:0000256" key="1">
    <source>
        <dbReference type="SAM" id="MobiDB-lite"/>
    </source>
</evidence>
<sequence>MVLSGLYPALRLSREKKEIERVFKRHEEKKGAKRTKAGAGEAGSSRCDLAAGADERRSTGGAQMGISPTAGTSQETLPTYQSALEAPRVQQ</sequence>
<name>A0A0P1BGB8_9BASI</name>
<evidence type="ECO:0000313" key="3">
    <source>
        <dbReference type="Proteomes" id="UP000054845"/>
    </source>
</evidence>